<dbReference type="InterPro" id="IPR013520">
    <property type="entry name" value="Ribonucl_H"/>
</dbReference>
<comment type="caution">
    <text evidence="4">The sequence shown here is derived from an EMBL/GenBank/DDBJ whole genome shotgun (WGS) entry which is preliminary data.</text>
</comment>
<dbReference type="NCBIfam" id="TIGR00573">
    <property type="entry name" value="dnaq"/>
    <property type="match status" value="1"/>
</dbReference>
<reference evidence="4" key="1">
    <citation type="submission" date="2022-07" db="EMBL/GenBank/DDBJ databases">
        <title>Taxonomy of Novel Oxalotrophic and Methylotrophic Bacteria.</title>
        <authorList>
            <person name="Sahin N."/>
            <person name="Tani A."/>
        </authorList>
    </citation>
    <scope>NUCLEOTIDE SEQUENCE</scope>
    <source>
        <strain evidence="4">AM327</strain>
    </source>
</reference>
<dbReference type="SMART" id="SM00465">
    <property type="entry name" value="GIYc"/>
    <property type="match status" value="1"/>
</dbReference>
<dbReference type="AlphaFoldDB" id="A0A9W6B5S6"/>
<dbReference type="Gene3D" id="3.30.420.10">
    <property type="entry name" value="Ribonuclease H-like superfamily/Ribonuclease H"/>
    <property type="match status" value="1"/>
</dbReference>
<dbReference type="Gene3D" id="3.40.1440.10">
    <property type="entry name" value="GIY-YIG endonuclease"/>
    <property type="match status" value="1"/>
</dbReference>
<keyword evidence="4" id="KW-0269">Exonuclease</keyword>
<dbReference type="FunFam" id="3.30.420.10:FF:000045">
    <property type="entry name" value="3'-5' exonuclease DinG"/>
    <property type="match status" value="1"/>
</dbReference>
<proteinExistence type="predicted"/>
<dbReference type="CDD" id="cd06127">
    <property type="entry name" value="DEDDh"/>
    <property type="match status" value="1"/>
</dbReference>
<feature type="domain" description="GIY-YIG" evidence="3">
    <location>
        <begin position="195"/>
        <end position="271"/>
    </location>
</feature>
<dbReference type="InterPro" id="IPR036397">
    <property type="entry name" value="RNaseH_sf"/>
</dbReference>
<comment type="subunit">
    <text evidence="2">DNA polymerase III contains a core (composed of alpha, epsilon and theta chains) that associates with a tau subunit. This core dimerizes to form the POLIII' complex. PolIII' associates with the gamma complex (composed of gamma, delta, delta', psi and chi chains) and with the beta chain to form the complete DNA polymerase III complex.</text>
</comment>
<evidence type="ECO:0000313" key="4">
    <source>
        <dbReference type="EMBL" id="GLB51223.1"/>
    </source>
</evidence>
<dbReference type="PANTHER" id="PTHR30231">
    <property type="entry name" value="DNA POLYMERASE III SUBUNIT EPSILON"/>
    <property type="match status" value="1"/>
</dbReference>
<dbReference type="InterPro" id="IPR035901">
    <property type="entry name" value="GIY-YIG_endonuc_sf"/>
</dbReference>
<evidence type="ECO:0000256" key="1">
    <source>
        <dbReference type="ARBA" id="ARBA00025483"/>
    </source>
</evidence>
<comment type="function">
    <text evidence="1">DNA polymerase III is a complex, multichain enzyme responsible for most of the replicative synthesis in bacteria. The epsilon subunit contain the editing function and is a proofreading 3'-5' exonuclease.</text>
</comment>
<dbReference type="GO" id="GO:0006289">
    <property type="term" value="P:nucleotide-excision repair"/>
    <property type="evidence" value="ECO:0007669"/>
    <property type="project" value="InterPro"/>
</dbReference>
<dbReference type="PANTHER" id="PTHR30231:SF41">
    <property type="entry name" value="DNA POLYMERASE III SUBUNIT EPSILON"/>
    <property type="match status" value="1"/>
</dbReference>
<dbReference type="EMBL" id="BRVP01000002">
    <property type="protein sequence ID" value="GLB51223.1"/>
    <property type="molecule type" value="Genomic_DNA"/>
</dbReference>
<dbReference type="InterPro" id="IPR006054">
    <property type="entry name" value="DnaQ"/>
</dbReference>
<protein>
    <submittedName>
        <fullName evidence="4">Exonuclease</fullName>
    </submittedName>
</protein>
<dbReference type="GO" id="GO:0005829">
    <property type="term" value="C:cytosol"/>
    <property type="evidence" value="ECO:0007669"/>
    <property type="project" value="TreeGrafter"/>
</dbReference>
<evidence type="ECO:0000313" key="5">
    <source>
        <dbReference type="Proteomes" id="UP001143545"/>
    </source>
</evidence>
<dbReference type="CDD" id="cd10434">
    <property type="entry name" value="GIY-YIG_UvrC_Cho"/>
    <property type="match status" value="1"/>
</dbReference>
<dbReference type="InterPro" id="IPR012337">
    <property type="entry name" value="RNaseH-like_sf"/>
</dbReference>
<dbReference type="InterPro" id="IPR047296">
    <property type="entry name" value="GIY-YIG_UvrC_Cho"/>
</dbReference>
<dbReference type="InterPro" id="IPR000305">
    <property type="entry name" value="GIY-YIG_endonuc"/>
</dbReference>
<keyword evidence="4" id="KW-0540">Nuclease</keyword>
<keyword evidence="5" id="KW-1185">Reference proteome</keyword>
<dbReference type="PROSITE" id="PS50164">
    <property type="entry name" value="GIY_YIG"/>
    <property type="match status" value="1"/>
</dbReference>
<name>A0A9W6B5S6_9FLAO</name>
<gene>
    <name evidence="4" type="ORF">NBRC110019_02620</name>
</gene>
<dbReference type="SUPFAM" id="SSF82771">
    <property type="entry name" value="GIY-YIG endonuclease"/>
    <property type="match status" value="1"/>
</dbReference>
<keyword evidence="4" id="KW-0378">Hydrolase</keyword>
<evidence type="ECO:0000256" key="2">
    <source>
        <dbReference type="ARBA" id="ARBA00026073"/>
    </source>
</evidence>
<dbReference type="Pfam" id="PF00929">
    <property type="entry name" value="RNase_T"/>
    <property type="match status" value="1"/>
</dbReference>
<evidence type="ECO:0000259" key="3">
    <source>
        <dbReference type="PROSITE" id="PS50164"/>
    </source>
</evidence>
<accession>A0A9W6B5S6</accession>
<dbReference type="SMART" id="SM00479">
    <property type="entry name" value="EXOIII"/>
    <property type="match status" value="1"/>
</dbReference>
<sequence length="457" mass="52353">MYAILDIETTGGKFNEEGITEIAIYRYDGHQVVDQFISLVNPEKDIQPFVVKLTGINNKMLLTAPKFYEVAKRIVEITKDCIIVAHNAKFDYRILRTEFRRLGFDYSRKTICTVELSKKLIPDKPSYSLGKLVRSLGIPVSDRHRANGDAMATVKLFKLLLSKDSSKEIIKGAIKSDMEHRMAPKLLDIVEQLPTVTGVYYIHKSDGEIIYIGKSKNIKKRVNQHFTNKNKSALIIQKDVVAVTYEETGSELVALLKENEEIKVNKPKLNKSRKRTLFNFGFYLKELSSGYKTVIIHKVSNVKDEVPLMTFTSIFEAKNALYKMADDFILCHKLLGLSEAKKNCFNYTIDKCKGACIGKEPIEEYNTRFEQAILKYTYQYPDMAIVDKGRSVDERSVILIEKNQLKGIGFYNLNYQINHLSVLENIVTPLQNNGNAQHIIQSYLRKRKVIKIIELKT</sequence>
<dbReference type="Pfam" id="PF01541">
    <property type="entry name" value="GIY-YIG"/>
    <property type="match status" value="1"/>
</dbReference>
<dbReference type="GO" id="GO:0003677">
    <property type="term" value="F:DNA binding"/>
    <property type="evidence" value="ECO:0007669"/>
    <property type="project" value="InterPro"/>
</dbReference>
<dbReference type="RefSeq" id="WP_281751545.1">
    <property type="nucleotide sequence ID" value="NZ_BRVP01000002.1"/>
</dbReference>
<dbReference type="GO" id="GO:0045004">
    <property type="term" value="P:DNA replication proofreading"/>
    <property type="evidence" value="ECO:0007669"/>
    <property type="project" value="TreeGrafter"/>
</dbReference>
<dbReference type="GO" id="GO:0003887">
    <property type="term" value="F:DNA-directed DNA polymerase activity"/>
    <property type="evidence" value="ECO:0007669"/>
    <property type="project" value="InterPro"/>
</dbReference>
<organism evidence="4 5">
    <name type="scientific">Neptunitalea chrysea</name>
    <dbReference type="NCBI Taxonomy" id="1647581"/>
    <lineage>
        <taxon>Bacteria</taxon>
        <taxon>Pseudomonadati</taxon>
        <taxon>Bacteroidota</taxon>
        <taxon>Flavobacteriia</taxon>
        <taxon>Flavobacteriales</taxon>
        <taxon>Flavobacteriaceae</taxon>
        <taxon>Neptunitalea</taxon>
    </lineage>
</organism>
<dbReference type="Proteomes" id="UP001143545">
    <property type="component" value="Unassembled WGS sequence"/>
</dbReference>
<dbReference type="GO" id="GO:0008408">
    <property type="term" value="F:3'-5' exonuclease activity"/>
    <property type="evidence" value="ECO:0007669"/>
    <property type="project" value="TreeGrafter"/>
</dbReference>
<dbReference type="SUPFAM" id="SSF53098">
    <property type="entry name" value="Ribonuclease H-like"/>
    <property type="match status" value="1"/>
</dbReference>